<dbReference type="OrthoDB" id="5550464at2759"/>
<evidence type="ECO:0000256" key="1">
    <source>
        <dbReference type="ARBA" id="ARBA00007177"/>
    </source>
</evidence>
<organism evidence="3 4">
    <name type="scientific">Gymnopilus junonius</name>
    <name type="common">Spectacular rustgill mushroom</name>
    <name type="synonym">Gymnopilus spectabilis subsp. junonius</name>
    <dbReference type="NCBI Taxonomy" id="109634"/>
    <lineage>
        <taxon>Eukaryota</taxon>
        <taxon>Fungi</taxon>
        <taxon>Dikarya</taxon>
        <taxon>Basidiomycota</taxon>
        <taxon>Agaricomycotina</taxon>
        <taxon>Agaricomycetes</taxon>
        <taxon>Agaricomycetidae</taxon>
        <taxon>Agaricales</taxon>
        <taxon>Agaricineae</taxon>
        <taxon>Hymenogastraceae</taxon>
        <taxon>Gymnopilus</taxon>
    </lineage>
</organism>
<keyword evidence="4" id="KW-1185">Reference proteome</keyword>
<evidence type="ECO:0000313" key="3">
    <source>
        <dbReference type="EMBL" id="KAF8912988.1"/>
    </source>
</evidence>
<dbReference type="EMBL" id="JADNYJ010000002">
    <property type="protein sequence ID" value="KAF8912988.1"/>
    <property type="molecule type" value="Genomic_DNA"/>
</dbReference>
<sequence length="307" mass="34300">MQPGGGCITLSLHGARAVFSELSSMYPLKLLSPYVHDRTAIVYLLTYGGGLVGGDEVNLVVNIQPGAQLVILSQGSTKVFKSRPGRRLASVKPFALHFKADANHQSTPIPSTRQNINFHVAQNSTLFLLPEPVTCFRDASYNQYQRFYIEEGGSAVILDWITSGRMSMGEEWAFSHYHSVNEIFHDGKRMAKDVMLLDNEGQGDTLPERTLRQKLLPYSCYAMLVLYGPQLQSVAAEITGRYDQISVFKTRIPDPVLWSLSPMDRARQGLIIRVAGIETEAVKFWLKQTLSGLEEIVGKDVFRRAFT</sequence>
<keyword evidence="2" id="KW-0143">Chaperone</keyword>
<protein>
    <submittedName>
        <fullName evidence="3">UreD-domain-containing protein</fullName>
    </submittedName>
</protein>
<evidence type="ECO:0000313" key="4">
    <source>
        <dbReference type="Proteomes" id="UP000724874"/>
    </source>
</evidence>
<dbReference type="Proteomes" id="UP000724874">
    <property type="component" value="Unassembled WGS sequence"/>
</dbReference>
<proteinExistence type="inferred from homology"/>
<evidence type="ECO:0000256" key="2">
    <source>
        <dbReference type="ARBA" id="ARBA00023186"/>
    </source>
</evidence>
<gene>
    <name evidence="3" type="ORF">CPB84DRAFT_498193</name>
</gene>
<reference evidence="3" key="1">
    <citation type="submission" date="2020-11" db="EMBL/GenBank/DDBJ databases">
        <authorList>
            <consortium name="DOE Joint Genome Institute"/>
            <person name="Ahrendt S."/>
            <person name="Riley R."/>
            <person name="Andreopoulos W."/>
            <person name="LaButti K."/>
            <person name="Pangilinan J."/>
            <person name="Ruiz-duenas F.J."/>
            <person name="Barrasa J.M."/>
            <person name="Sanchez-Garcia M."/>
            <person name="Camarero S."/>
            <person name="Miyauchi S."/>
            <person name="Serrano A."/>
            <person name="Linde D."/>
            <person name="Babiker R."/>
            <person name="Drula E."/>
            <person name="Ayuso-Fernandez I."/>
            <person name="Pacheco R."/>
            <person name="Padilla G."/>
            <person name="Ferreira P."/>
            <person name="Barriuso J."/>
            <person name="Kellner H."/>
            <person name="Castanera R."/>
            <person name="Alfaro M."/>
            <person name="Ramirez L."/>
            <person name="Pisabarro A.G."/>
            <person name="Kuo A."/>
            <person name="Tritt A."/>
            <person name="Lipzen A."/>
            <person name="He G."/>
            <person name="Yan M."/>
            <person name="Ng V."/>
            <person name="Cullen D."/>
            <person name="Martin F."/>
            <person name="Rosso M.-N."/>
            <person name="Henrissat B."/>
            <person name="Hibbett D."/>
            <person name="Martinez A.T."/>
            <person name="Grigoriev I.V."/>
        </authorList>
    </citation>
    <scope>NUCLEOTIDE SEQUENCE</scope>
    <source>
        <strain evidence="3">AH 44721</strain>
    </source>
</reference>
<comment type="similarity">
    <text evidence="1">Belongs to the UreD family.</text>
</comment>
<name>A0A9P5TV81_GYMJU</name>
<dbReference type="PANTHER" id="PTHR33643:SF1">
    <property type="entry name" value="UREASE ACCESSORY PROTEIN D"/>
    <property type="match status" value="1"/>
</dbReference>
<dbReference type="InterPro" id="IPR002669">
    <property type="entry name" value="UreD"/>
</dbReference>
<dbReference type="PANTHER" id="PTHR33643">
    <property type="entry name" value="UREASE ACCESSORY PROTEIN D"/>
    <property type="match status" value="1"/>
</dbReference>
<dbReference type="Pfam" id="PF01774">
    <property type="entry name" value="UreD"/>
    <property type="match status" value="1"/>
</dbReference>
<dbReference type="HAMAP" id="MF_01384">
    <property type="entry name" value="UreD"/>
    <property type="match status" value="1"/>
</dbReference>
<accession>A0A9P5TV81</accession>
<comment type="caution">
    <text evidence="3">The sequence shown here is derived from an EMBL/GenBank/DDBJ whole genome shotgun (WGS) entry which is preliminary data.</text>
</comment>
<dbReference type="GO" id="GO:0016151">
    <property type="term" value="F:nickel cation binding"/>
    <property type="evidence" value="ECO:0007669"/>
    <property type="project" value="InterPro"/>
</dbReference>
<dbReference type="AlphaFoldDB" id="A0A9P5TV81"/>